<dbReference type="AlphaFoldDB" id="A0A378XZ69"/>
<evidence type="ECO:0000313" key="1">
    <source>
        <dbReference type="EMBL" id="SUA70342.1"/>
    </source>
</evidence>
<sequence length="56" mass="6176">MESNKEKLVGLNGIREAAFGLYPNASKITITIDGEKIKVAPIEDYEIPVGLEIEEE</sequence>
<reference evidence="1 2" key="1">
    <citation type="submission" date="2018-06" db="EMBL/GenBank/DDBJ databases">
        <authorList>
            <consortium name="Pathogen Informatics"/>
            <person name="Doyle S."/>
        </authorList>
    </citation>
    <scope>NUCLEOTIDE SEQUENCE [LARGE SCALE GENOMIC DNA]</scope>
    <source>
        <strain evidence="1 2">NCTC10343</strain>
    </source>
</reference>
<protein>
    <submittedName>
        <fullName evidence="1">Uncharacterized protein</fullName>
    </submittedName>
</protein>
<name>A0A378XZ69_PAEPO</name>
<dbReference type="EMBL" id="UGSC01000001">
    <property type="protein sequence ID" value="SUA70342.1"/>
    <property type="molecule type" value="Genomic_DNA"/>
</dbReference>
<dbReference type="Proteomes" id="UP000254400">
    <property type="component" value="Unassembled WGS sequence"/>
</dbReference>
<proteinExistence type="predicted"/>
<organism evidence="1 2">
    <name type="scientific">Paenibacillus polymyxa</name>
    <name type="common">Bacillus polymyxa</name>
    <dbReference type="NCBI Taxonomy" id="1406"/>
    <lineage>
        <taxon>Bacteria</taxon>
        <taxon>Bacillati</taxon>
        <taxon>Bacillota</taxon>
        <taxon>Bacilli</taxon>
        <taxon>Bacillales</taxon>
        <taxon>Paenibacillaceae</taxon>
        <taxon>Paenibacillus</taxon>
    </lineage>
</organism>
<gene>
    <name evidence="1" type="ORF">NCTC10343_03213</name>
</gene>
<accession>A0A378XZ69</accession>
<dbReference type="GeneID" id="93346566"/>
<evidence type="ECO:0000313" key="2">
    <source>
        <dbReference type="Proteomes" id="UP000254400"/>
    </source>
</evidence>
<dbReference type="RefSeq" id="WP_019687737.1">
    <property type="nucleotide sequence ID" value="NZ_ALJV01000198.1"/>
</dbReference>